<comment type="similarity">
    <text evidence="3 8">Belongs to the NAD(P)-dependent epimerase/dehydratase family. dTDP-glucose dehydratase subfamily.</text>
</comment>
<dbReference type="Proteomes" id="UP001174050">
    <property type="component" value="Unassembled WGS sequence"/>
</dbReference>
<dbReference type="NCBIfam" id="TIGR01181">
    <property type="entry name" value="dTDP_gluc_dehyt"/>
    <property type="match status" value="1"/>
</dbReference>
<dbReference type="InterPro" id="IPR005888">
    <property type="entry name" value="dTDP_Gluc_deHydtase"/>
</dbReference>
<evidence type="ECO:0000256" key="1">
    <source>
        <dbReference type="ARBA" id="ARBA00001539"/>
    </source>
</evidence>
<reference evidence="10" key="1">
    <citation type="submission" date="2023-06" db="EMBL/GenBank/DDBJ databases">
        <title>WGS-Sequencing of Streptomyces ficellus isolate 21 collected from sand in Gara Djebilet Iron Mine in Algeria.</title>
        <authorList>
            <person name="Zegers G.P."/>
            <person name="Gomez A."/>
            <person name="Gueddou A."/>
            <person name="Zahara A.F."/>
            <person name="Worth M."/>
            <person name="Sevigny J.L."/>
            <person name="Tisa L."/>
        </authorList>
    </citation>
    <scope>NUCLEOTIDE SEQUENCE</scope>
    <source>
        <strain evidence="10">AS11</strain>
    </source>
</reference>
<evidence type="ECO:0000313" key="10">
    <source>
        <dbReference type="EMBL" id="MDN3297534.1"/>
    </source>
</evidence>
<evidence type="ECO:0000256" key="7">
    <source>
        <dbReference type="ARBA" id="ARBA00023239"/>
    </source>
</evidence>
<comment type="caution">
    <text evidence="10">The sequence shown here is derived from an EMBL/GenBank/DDBJ whole genome shotgun (WGS) entry which is preliminary data.</text>
</comment>
<accession>A0ABT7ZDG0</accession>
<dbReference type="CDD" id="cd05246">
    <property type="entry name" value="dTDP_GD_SDR_e"/>
    <property type="match status" value="1"/>
</dbReference>
<proteinExistence type="inferred from homology"/>
<dbReference type="PANTHER" id="PTHR43000">
    <property type="entry name" value="DTDP-D-GLUCOSE 4,6-DEHYDRATASE-RELATED"/>
    <property type="match status" value="1"/>
</dbReference>
<comment type="catalytic activity">
    <reaction evidence="1 8">
        <text>dTDP-alpha-D-glucose = dTDP-4-dehydro-6-deoxy-alpha-D-glucose + H2O</text>
        <dbReference type="Rhea" id="RHEA:17221"/>
        <dbReference type="ChEBI" id="CHEBI:15377"/>
        <dbReference type="ChEBI" id="CHEBI:57477"/>
        <dbReference type="ChEBI" id="CHEBI:57649"/>
        <dbReference type="EC" id="4.2.1.46"/>
    </reaction>
</comment>
<sequence length="335" mass="37195">MKSVPRILVTGGAGFIGSHYVRTLLGPPGPGHAHAQTQAQVTVLDRLTYAGNPANLDPVRDRPGFLFVHGDIRDADLVDKLVSEHDEIVHFAAESHVDRSILGAAEFVRTNVLGTQTLLDAALRNRISTFVHISTDEVYGSIEEGSWTEDAPVRPNSPYAASKASADLIALAYHRTHGLDVRVTRCSNNYGPHQFPEKVIPLFITRLLEGGRVPLYGDGSHVRDWLHVDDHVRGVELVRTRGRAGEIYHIGGGTELSNRELTSALLDACGAHWSRVDHVEDRKGHDRRYSVDWTKIREELGYRPGKDFATGLAETVAWYRENRSWWQPLLGRAAL</sequence>
<keyword evidence="6" id="KW-0520">NAD</keyword>
<evidence type="ECO:0000313" key="11">
    <source>
        <dbReference type="Proteomes" id="UP001174050"/>
    </source>
</evidence>
<keyword evidence="7 8" id="KW-0456">Lyase</keyword>
<evidence type="ECO:0000259" key="9">
    <source>
        <dbReference type="Pfam" id="PF16363"/>
    </source>
</evidence>
<comment type="cofactor">
    <cofactor evidence="2 8">
        <name>NAD(+)</name>
        <dbReference type="ChEBI" id="CHEBI:57540"/>
    </cofactor>
</comment>
<gene>
    <name evidence="10" type="primary">rfbB</name>
    <name evidence="10" type="ORF">QWM81_26560</name>
</gene>
<dbReference type="EMBL" id="JAUEPL010000053">
    <property type="protein sequence ID" value="MDN3297534.1"/>
    <property type="molecule type" value="Genomic_DNA"/>
</dbReference>
<organism evidence="10 11">
    <name type="scientific">Streptomyces ficellus</name>
    <dbReference type="NCBI Taxonomy" id="1977088"/>
    <lineage>
        <taxon>Bacteria</taxon>
        <taxon>Bacillati</taxon>
        <taxon>Actinomycetota</taxon>
        <taxon>Actinomycetes</taxon>
        <taxon>Kitasatosporales</taxon>
        <taxon>Streptomycetaceae</taxon>
        <taxon>Streptomyces</taxon>
    </lineage>
</organism>
<dbReference type="Gene3D" id="3.40.50.720">
    <property type="entry name" value="NAD(P)-binding Rossmann-like Domain"/>
    <property type="match status" value="1"/>
</dbReference>
<dbReference type="InterPro" id="IPR016040">
    <property type="entry name" value="NAD(P)-bd_dom"/>
</dbReference>
<evidence type="ECO:0000256" key="4">
    <source>
        <dbReference type="ARBA" id="ARBA00011990"/>
    </source>
</evidence>
<evidence type="ECO:0000256" key="3">
    <source>
        <dbReference type="ARBA" id="ARBA00008178"/>
    </source>
</evidence>
<evidence type="ECO:0000256" key="6">
    <source>
        <dbReference type="ARBA" id="ARBA00023027"/>
    </source>
</evidence>
<keyword evidence="11" id="KW-1185">Reference proteome</keyword>
<dbReference type="Gene3D" id="3.90.25.10">
    <property type="entry name" value="UDP-galactose 4-epimerase, domain 1"/>
    <property type="match status" value="1"/>
</dbReference>
<protein>
    <recommendedName>
        <fullName evidence="5 8">dTDP-glucose 4,6-dehydratase</fullName>
        <ecNumber evidence="4 8">4.2.1.46</ecNumber>
    </recommendedName>
</protein>
<dbReference type="SUPFAM" id="SSF51735">
    <property type="entry name" value="NAD(P)-binding Rossmann-fold domains"/>
    <property type="match status" value="1"/>
</dbReference>
<feature type="domain" description="NAD(P)-binding" evidence="9">
    <location>
        <begin position="8"/>
        <end position="315"/>
    </location>
</feature>
<evidence type="ECO:0000256" key="2">
    <source>
        <dbReference type="ARBA" id="ARBA00001911"/>
    </source>
</evidence>
<dbReference type="InterPro" id="IPR036291">
    <property type="entry name" value="NAD(P)-bd_dom_sf"/>
</dbReference>
<dbReference type="Pfam" id="PF16363">
    <property type="entry name" value="GDP_Man_Dehyd"/>
    <property type="match status" value="1"/>
</dbReference>
<name>A0ABT7ZDG0_9ACTN</name>
<dbReference type="EC" id="4.2.1.46" evidence="4 8"/>
<dbReference type="RefSeq" id="WP_290114895.1">
    <property type="nucleotide sequence ID" value="NZ_JAUEPL010000053.1"/>
</dbReference>
<evidence type="ECO:0000256" key="5">
    <source>
        <dbReference type="ARBA" id="ARBA00016977"/>
    </source>
</evidence>
<dbReference type="GO" id="GO:0008460">
    <property type="term" value="F:dTDP-glucose 4,6-dehydratase activity"/>
    <property type="evidence" value="ECO:0007669"/>
    <property type="project" value="UniProtKB-EC"/>
</dbReference>
<evidence type="ECO:0000256" key="8">
    <source>
        <dbReference type="RuleBase" id="RU004473"/>
    </source>
</evidence>